<gene>
    <name evidence="1" type="ORF">DFA_05932</name>
</gene>
<dbReference type="EMBL" id="GL883007">
    <property type="protein sequence ID" value="EGG23796.1"/>
    <property type="molecule type" value="Genomic_DNA"/>
</dbReference>
<dbReference type="AlphaFoldDB" id="F4PJM2"/>
<sequence>MFNPYAPPRGKSALIASLTPDRDDLPSLDSLNPDNLKDLTKEVLSDLLKAHNVIPGGSKPEMKKQVRTLIHSINSNTPLPTSIQMPKVSNIAMPAVPTGTMHPAAGANTAQQLASTHKVQTQLQMKLVNEAAHYAQQIAFHRMTMRKDDQAAFYSCPRCDKVLGVNGSQLWRHVQSEHPDLFVPLLKQNIYNGGLVGDQSDILSLSKEAAQERINTTAQWLKELFSPSLLLNSNNSNVNNSDKDNDHTRLEKIKGYESRLESLVQSFDHRISTSIESIQSDSNLFYQFYNQLSEVNTIDELENLTKQYEKVKNIHFSPKPLLITPILNQQSQPGVNNDLIIQQL</sequence>
<evidence type="ECO:0000313" key="1">
    <source>
        <dbReference type="EMBL" id="EGG23796.1"/>
    </source>
</evidence>
<dbReference type="Proteomes" id="UP000007797">
    <property type="component" value="Unassembled WGS sequence"/>
</dbReference>
<proteinExistence type="predicted"/>
<organism evidence="1 2">
    <name type="scientific">Cavenderia fasciculata</name>
    <name type="common">Slime mold</name>
    <name type="synonym">Dictyostelium fasciculatum</name>
    <dbReference type="NCBI Taxonomy" id="261658"/>
    <lineage>
        <taxon>Eukaryota</taxon>
        <taxon>Amoebozoa</taxon>
        <taxon>Evosea</taxon>
        <taxon>Eumycetozoa</taxon>
        <taxon>Dictyostelia</taxon>
        <taxon>Acytosteliales</taxon>
        <taxon>Cavenderiaceae</taxon>
        <taxon>Cavenderia</taxon>
    </lineage>
</organism>
<dbReference type="GeneID" id="14876382"/>
<name>F4PJM2_CACFS</name>
<dbReference type="OrthoDB" id="21162at2759"/>
<accession>F4PJM2</accession>
<dbReference type="RefSeq" id="XP_004361647.1">
    <property type="nucleotide sequence ID" value="XM_004361590.1"/>
</dbReference>
<protein>
    <submittedName>
        <fullName evidence="1">Uncharacterized protein</fullName>
    </submittedName>
</protein>
<evidence type="ECO:0000313" key="2">
    <source>
        <dbReference type="Proteomes" id="UP000007797"/>
    </source>
</evidence>
<dbReference type="KEGG" id="dfa:DFA_05932"/>
<reference evidence="2" key="1">
    <citation type="journal article" date="2011" name="Genome Res.">
        <title>Phylogeny-wide analysis of social amoeba genomes highlights ancient origins for complex intercellular communication.</title>
        <authorList>
            <person name="Heidel A.J."/>
            <person name="Lawal H.M."/>
            <person name="Felder M."/>
            <person name="Schilde C."/>
            <person name="Helps N.R."/>
            <person name="Tunggal B."/>
            <person name="Rivero F."/>
            <person name="John U."/>
            <person name="Schleicher M."/>
            <person name="Eichinger L."/>
            <person name="Platzer M."/>
            <person name="Noegel A.A."/>
            <person name="Schaap P."/>
            <person name="Gloeckner G."/>
        </authorList>
    </citation>
    <scope>NUCLEOTIDE SEQUENCE [LARGE SCALE GENOMIC DNA]</scope>
    <source>
        <strain evidence="2">SH3</strain>
    </source>
</reference>
<keyword evidence="2" id="KW-1185">Reference proteome</keyword>